<protein>
    <submittedName>
        <fullName evidence="1">Uncharacterized protein</fullName>
    </submittedName>
</protein>
<gene>
    <name evidence="1" type="ORF">IAB31_13590</name>
</gene>
<name>A0A9D1AEE0_9FIRM</name>
<proteinExistence type="predicted"/>
<dbReference type="Gene3D" id="3.40.190.10">
    <property type="entry name" value="Periplasmic binding protein-like II"/>
    <property type="match status" value="1"/>
</dbReference>
<dbReference type="AlphaFoldDB" id="A0A9D1AEE0"/>
<reference evidence="1" key="2">
    <citation type="journal article" date="2021" name="PeerJ">
        <title>Extensive microbial diversity within the chicken gut microbiome revealed by metagenomics and culture.</title>
        <authorList>
            <person name="Gilroy R."/>
            <person name="Ravi A."/>
            <person name="Getino M."/>
            <person name="Pursley I."/>
            <person name="Horton D.L."/>
            <person name="Alikhan N.F."/>
            <person name="Baker D."/>
            <person name="Gharbi K."/>
            <person name="Hall N."/>
            <person name="Watson M."/>
            <person name="Adriaenssens E.M."/>
            <person name="Foster-Nyarko E."/>
            <person name="Jarju S."/>
            <person name="Secka A."/>
            <person name="Antonio M."/>
            <person name="Oren A."/>
            <person name="Chaudhuri R.R."/>
            <person name="La Ragione R."/>
            <person name="Hildebrand F."/>
            <person name="Pallen M.J."/>
        </authorList>
    </citation>
    <scope>NUCLEOTIDE SEQUENCE</scope>
    <source>
        <strain evidence="1">ChiSjej4B22-8148</strain>
    </source>
</reference>
<dbReference type="EMBL" id="DVGK01000160">
    <property type="protein sequence ID" value="HIR14943.1"/>
    <property type="molecule type" value="Genomic_DNA"/>
</dbReference>
<comment type="caution">
    <text evidence="1">The sequence shown here is derived from an EMBL/GenBank/DDBJ whole genome shotgun (WGS) entry which is preliminary data.</text>
</comment>
<sequence length="116" mass="13453">MQEEIYIAGLYGEKCGFFELFPAKARVAVPAGHRLFGKHVISLQDLRGETITLTKKRQTPAFDLVRGMLEQENLCVQIIDTEFYDINVFATCELNNTLLLSPHMRRHMSIYEHLFY</sequence>
<evidence type="ECO:0000313" key="1">
    <source>
        <dbReference type="EMBL" id="HIR14943.1"/>
    </source>
</evidence>
<accession>A0A9D1AEE0</accession>
<reference evidence="1" key="1">
    <citation type="submission" date="2020-10" db="EMBL/GenBank/DDBJ databases">
        <authorList>
            <person name="Gilroy R."/>
        </authorList>
    </citation>
    <scope>NUCLEOTIDE SEQUENCE</scope>
    <source>
        <strain evidence="1">ChiSjej4B22-8148</strain>
    </source>
</reference>
<evidence type="ECO:0000313" key="2">
    <source>
        <dbReference type="Proteomes" id="UP000886757"/>
    </source>
</evidence>
<organism evidence="1 2">
    <name type="scientific">Candidatus Choladousia intestinavium</name>
    <dbReference type="NCBI Taxonomy" id="2840727"/>
    <lineage>
        <taxon>Bacteria</taxon>
        <taxon>Bacillati</taxon>
        <taxon>Bacillota</taxon>
        <taxon>Clostridia</taxon>
        <taxon>Lachnospirales</taxon>
        <taxon>Lachnospiraceae</taxon>
        <taxon>Lachnospiraceae incertae sedis</taxon>
        <taxon>Candidatus Choladousia</taxon>
    </lineage>
</organism>
<dbReference type="Proteomes" id="UP000886757">
    <property type="component" value="Unassembled WGS sequence"/>
</dbReference>